<evidence type="ECO:0000313" key="1">
    <source>
        <dbReference type="EMBL" id="GAA0231294.1"/>
    </source>
</evidence>
<organism evidence="1 2">
    <name type="scientific">Methylophaga marina</name>
    <dbReference type="NCBI Taxonomy" id="45495"/>
    <lineage>
        <taxon>Bacteria</taxon>
        <taxon>Pseudomonadati</taxon>
        <taxon>Pseudomonadota</taxon>
        <taxon>Gammaproteobacteria</taxon>
        <taxon>Thiotrichales</taxon>
        <taxon>Piscirickettsiaceae</taxon>
        <taxon>Methylophaga</taxon>
    </lineage>
</organism>
<name>A0ABN0TVJ5_9GAMM</name>
<keyword evidence="2" id="KW-1185">Reference proteome</keyword>
<evidence type="ECO:0000313" key="2">
    <source>
        <dbReference type="Proteomes" id="UP001501476"/>
    </source>
</evidence>
<gene>
    <name evidence="1" type="ORF">GCM10008964_23060</name>
</gene>
<reference evidence="1 2" key="1">
    <citation type="journal article" date="2019" name="Int. J. Syst. Evol. Microbiol.">
        <title>The Global Catalogue of Microorganisms (GCM) 10K type strain sequencing project: providing services to taxonomists for standard genome sequencing and annotation.</title>
        <authorList>
            <consortium name="The Broad Institute Genomics Platform"/>
            <consortium name="The Broad Institute Genome Sequencing Center for Infectious Disease"/>
            <person name="Wu L."/>
            <person name="Ma J."/>
        </authorList>
    </citation>
    <scope>NUCLEOTIDE SEQUENCE [LARGE SCALE GENOMIC DNA]</scope>
    <source>
        <strain evidence="1 2">JCM 6886</strain>
    </source>
</reference>
<dbReference type="EMBL" id="BAAADG010000018">
    <property type="protein sequence ID" value="GAA0231294.1"/>
    <property type="molecule type" value="Genomic_DNA"/>
</dbReference>
<accession>A0ABN0TVJ5</accession>
<dbReference type="RefSeq" id="WP_286305893.1">
    <property type="nucleotide sequence ID" value="NZ_AP027741.1"/>
</dbReference>
<comment type="caution">
    <text evidence="1">The sequence shown here is derived from an EMBL/GenBank/DDBJ whole genome shotgun (WGS) entry which is preliminary data.</text>
</comment>
<sequence length="214" mass="23867">MIALETDLFSSVSVLAEFHPLAKAIQFWSDKAGQAHSKVLLFSTEPTAMQALEVDIAMAGDQLSKASLPDYYQFCSDIELIFYGAQPSGPVAALTDIDWLRLRRISIYAQYWKDRNPQEVNKLLSFVMGIPLYSQIVAQRIASDASDKRASIQQGLSLSGGVYLIGVERYKQLFRHEIDEAFNEAKQLVSAYRGTHEDNAAKRINSMVNAALTK</sequence>
<protein>
    <submittedName>
        <fullName evidence="1">Uncharacterized protein</fullName>
    </submittedName>
</protein>
<proteinExistence type="predicted"/>
<dbReference type="Proteomes" id="UP001501476">
    <property type="component" value="Unassembled WGS sequence"/>
</dbReference>